<comment type="caution">
    <text evidence="3">The sequence shown here is derived from an EMBL/GenBank/DDBJ whole genome shotgun (WGS) entry which is preliminary data.</text>
</comment>
<protein>
    <submittedName>
        <fullName evidence="3">Uncharacterized protein</fullName>
    </submittedName>
</protein>
<gene>
    <name evidence="3" type="ORF">SeLEV6574_g07968</name>
    <name evidence="4" type="ORF">SeMB42_g05363</name>
</gene>
<dbReference type="Proteomes" id="UP000320475">
    <property type="component" value="Unassembled WGS sequence"/>
</dbReference>
<name>A0A507CFX0_9FUNG</name>
<sequence>MVKSFYINLVIILTALITTIGTASEWDDDAFTEATGKMIFSARDVVNHRRGAVKAFLGHEPADVKSHIITQIEKAVSKSIPSLSSFTEQELLQEPNATMRPSQVHFIRAYHSLVFERLKTLFLKIQHRLVKQQNSEILKTGLLWVAPYLLRHKDLERKLRERLIELFSENVIDRRVFGSWRKLELPVYDWESVRNIPLPTFYDDITGGMLEILRDRIRNVVRARTLIKRRGLPLNRQTDLDPTSYVIKFIAQIRSGSPLFLLTEQQLLENPNASMPPDQLQLTRAYHCLVFEELKTLFETIKNHFIAHENKGKLEEALAEVGRALKMHQNLESQYGEILERIQNKRIVKHKSLRLPEYDWPHLDRIIRMQSPPEDQNYAYNDEPISAHGPGCGLQASTSQPGPSVVARLKQPVLIDFLGVADTTVEATPELAHRFGHSHDDRDPLTDDRFSNELCRPPSDHVGFVGGGSMHPDSSTGNIKRPCDSSLHDHTSRSNIRVAGSPQKNTRVKLFGQWLDST</sequence>
<feature type="signal peptide" evidence="2">
    <location>
        <begin position="1"/>
        <end position="23"/>
    </location>
</feature>
<evidence type="ECO:0000313" key="6">
    <source>
        <dbReference type="Proteomes" id="UP000320475"/>
    </source>
</evidence>
<dbReference type="AlphaFoldDB" id="A0A507CFX0"/>
<keyword evidence="5" id="KW-1185">Reference proteome</keyword>
<feature type="region of interest" description="Disordered" evidence="1">
    <location>
        <begin position="464"/>
        <end position="503"/>
    </location>
</feature>
<feature type="compositionally biased region" description="Basic and acidic residues" evidence="1">
    <location>
        <begin position="481"/>
        <end position="492"/>
    </location>
</feature>
<dbReference type="Proteomes" id="UP000317494">
    <property type="component" value="Unassembled WGS sequence"/>
</dbReference>
<proteinExistence type="predicted"/>
<reference evidence="5 6" key="1">
    <citation type="journal article" date="2019" name="Sci. Rep.">
        <title>Comparative genomics of chytrid fungi reveal insights into the obligate biotrophic and pathogenic lifestyle of Synchytrium endobioticum.</title>
        <authorList>
            <person name="van de Vossenberg B.T.L.H."/>
            <person name="Warris S."/>
            <person name="Nguyen H.D.T."/>
            <person name="van Gent-Pelzer M.P.E."/>
            <person name="Joly D.L."/>
            <person name="van de Geest H.C."/>
            <person name="Bonants P.J.M."/>
            <person name="Smith D.S."/>
            <person name="Levesque C.A."/>
            <person name="van der Lee T.A.J."/>
        </authorList>
    </citation>
    <scope>NUCLEOTIDE SEQUENCE [LARGE SCALE GENOMIC DNA]</scope>
    <source>
        <strain evidence="3 6">LEV6574</strain>
        <strain evidence="4 5">MB42</strain>
    </source>
</reference>
<dbReference type="EMBL" id="QEAN01000252">
    <property type="protein sequence ID" value="TPX41908.1"/>
    <property type="molecule type" value="Genomic_DNA"/>
</dbReference>
<organism evidence="3 6">
    <name type="scientific">Synchytrium endobioticum</name>
    <dbReference type="NCBI Taxonomy" id="286115"/>
    <lineage>
        <taxon>Eukaryota</taxon>
        <taxon>Fungi</taxon>
        <taxon>Fungi incertae sedis</taxon>
        <taxon>Chytridiomycota</taxon>
        <taxon>Chytridiomycota incertae sedis</taxon>
        <taxon>Chytridiomycetes</taxon>
        <taxon>Synchytriales</taxon>
        <taxon>Synchytriaceae</taxon>
        <taxon>Synchytrium</taxon>
    </lineage>
</organism>
<evidence type="ECO:0000313" key="4">
    <source>
        <dbReference type="EMBL" id="TPX41908.1"/>
    </source>
</evidence>
<accession>A0A507CFX0</accession>
<evidence type="ECO:0000256" key="2">
    <source>
        <dbReference type="SAM" id="SignalP"/>
    </source>
</evidence>
<evidence type="ECO:0000313" key="3">
    <source>
        <dbReference type="EMBL" id="TPX36886.1"/>
    </source>
</evidence>
<evidence type="ECO:0000313" key="5">
    <source>
        <dbReference type="Proteomes" id="UP000317494"/>
    </source>
</evidence>
<keyword evidence="2" id="KW-0732">Signal</keyword>
<dbReference type="EMBL" id="QEAM01000667">
    <property type="protein sequence ID" value="TPX36886.1"/>
    <property type="molecule type" value="Genomic_DNA"/>
</dbReference>
<feature type="chain" id="PRO_5033843869" evidence="2">
    <location>
        <begin position="24"/>
        <end position="518"/>
    </location>
</feature>
<evidence type="ECO:0000256" key="1">
    <source>
        <dbReference type="SAM" id="MobiDB-lite"/>
    </source>
</evidence>
<dbReference type="VEuPathDB" id="FungiDB:SeMB42_g05363"/>